<accession>A0A381YSJ5</accession>
<dbReference type="SMART" id="SM00487">
    <property type="entry name" value="DEXDc"/>
    <property type="match status" value="1"/>
</dbReference>
<dbReference type="Gene3D" id="3.40.50.300">
    <property type="entry name" value="P-loop containing nucleotide triphosphate hydrolases"/>
    <property type="match status" value="2"/>
</dbReference>
<dbReference type="InterPro" id="IPR027417">
    <property type="entry name" value="P-loop_NTPase"/>
</dbReference>
<dbReference type="Pfam" id="PF08494">
    <property type="entry name" value="DEAD_assoc"/>
    <property type="match status" value="1"/>
</dbReference>
<dbReference type="Pfam" id="PF00271">
    <property type="entry name" value="Helicase_C"/>
    <property type="match status" value="1"/>
</dbReference>
<dbReference type="PROSITE" id="PS50206">
    <property type="entry name" value="RHODANESE_3"/>
    <property type="match status" value="1"/>
</dbReference>
<dbReference type="PANTHER" id="PTHR47962">
    <property type="entry name" value="ATP-DEPENDENT HELICASE LHR-RELATED-RELATED"/>
    <property type="match status" value="1"/>
</dbReference>
<evidence type="ECO:0000256" key="6">
    <source>
        <dbReference type="ARBA" id="ARBA00023125"/>
    </source>
</evidence>
<evidence type="ECO:0000256" key="2">
    <source>
        <dbReference type="ARBA" id="ARBA00022763"/>
    </source>
</evidence>
<dbReference type="EMBL" id="UINC01018874">
    <property type="protein sequence ID" value="SVA79602.1"/>
    <property type="molecule type" value="Genomic_DNA"/>
</dbReference>
<dbReference type="GO" id="GO:0003677">
    <property type="term" value="F:DNA binding"/>
    <property type="evidence" value="ECO:0007669"/>
    <property type="project" value="UniProtKB-KW"/>
</dbReference>
<dbReference type="GO" id="GO:0006281">
    <property type="term" value="P:DNA repair"/>
    <property type="evidence" value="ECO:0007669"/>
    <property type="project" value="UniProtKB-KW"/>
</dbReference>
<dbReference type="GO" id="GO:0004386">
    <property type="term" value="F:helicase activity"/>
    <property type="evidence" value="ECO:0007669"/>
    <property type="project" value="UniProtKB-KW"/>
</dbReference>
<feature type="domain" description="Rhodanese" evidence="9">
    <location>
        <begin position="1432"/>
        <end position="1460"/>
    </location>
</feature>
<evidence type="ECO:0008006" key="13">
    <source>
        <dbReference type="Google" id="ProtNLM"/>
    </source>
</evidence>
<evidence type="ECO:0000259" key="9">
    <source>
        <dbReference type="PROSITE" id="PS50206"/>
    </source>
</evidence>
<evidence type="ECO:0000256" key="5">
    <source>
        <dbReference type="ARBA" id="ARBA00022840"/>
    </source>
</evidence>
<keyword evidence="1" id="KW-0547">Nucleotide-binding</keyword>
<dbReference type="InterPro" id="IPR052511">
    <property type="entry name" value="ATP-dep_Helicase"/>
</dbReference>
<dbReference type="GO" id="GO:0005524">
    <property type="term" value="F:ATP binding"/>
    <property type="evidence" value="ECO:0007669"/>
    <property type="project" value="UniProtKB-KW"/>
</dbReference>
<evidence type="ECO:0000256" key="8">
    <source>
        <dbReference type="ARBA" id="ARBA00023235"/>
    </source>
</evidence>
<dbReference type="InterPro" id="IPR055368">
    <property type="entry name" value="WH3_Lhr"/>
</dbReference>
<dbReference type="InterPro" id="IPR013701">
    <property type="entry name" value="Lhr-like_DEAD/DEAH_assoc"/>
</dbReference>
<sequence>MLSGIFHPAVERWFTDQFDRPTPVQIQAWPAIHDGAHTLLAAPTGSGKTLAAFLAVIDNLVCEGEVFGLPDETRVLYISPLKALSNDINRNLEAPLAGITRELGALTPLSIRSAVRTGDTPQAERAKMRRQPPQILVTTPETLFIFLTSVSGRRMLGSVRTVIVDELHAVAGNKRGAHLSLSLERLEALCASPLQRIGISATQKPIDSMAAFLLGDRDSSANCRIIDTGFVRERDLAIELPRSPLQPVMATQVWGEVYDRLADLVAEHRSTLIFVNTRRMAERVAKHLAERMEDRGLPESEVTAHHGSLAREHRLDAEQRLKNGQLKALVATASLELGIDIGDVDLTCQLGSPRGIATFLQRVGRSGHGVDALPKGRLFPLSRDELMECTALLDAVQRQELDAIQLVRPAWDVLAQQVVAEISAAEWDTDALFEVLRRAWPYREMPRQRFDQVIRMLADGYTTRRGRRSAYLHLDAVNGRLRGRRGAGLVAMTNGGAIPDQFDYDVVLMPEECPIGSLNEDFAFESLPGDIFQLGNTSYRIARVETGKVYVEDAKGQPPSIPFWVGEAPGRSDELSSAVSRLREQLNLHLGIDGTGIQAASTWLQADIGLSPPAAEQLAEYAGLSKAALGNLPTQSNIILERFFDEVGDTHLVIHSPFGSRVNRAWGLAIRKKFCRKFNFELQAAALEDSVILSLGPTHSFPLAEVIGYLRPKSVRDVLIQALLAAPMFPARFRWVATTALAVRRNRNGKKTPPQFQRSDAEDLLAVVFPDQLACAENIEGNREIPDHPLVDQVLADCLHEVMDVDGLESIIGKLCNTTTGPGSIQVTTCELTSPSPLAQEIITARPYAFLDDAPAEERRTQAIRNRHLFDIEEAAKLATLDPLAIETVCSEAWPDARTADELHDALVLAGFVNPDETGSDLRQWSSFFLALTADRRATQLSPPGGRVLWVSAERLGQMLQVLGDDVPMQPEIEPVRLGDDSSGAQTTTLGALVEIVRSRLEALGPVTAPALAAPLGLAREAIDQALLALETEGFAIRGLFRTDSADSCEKRFGTREEWCDRRLLARIGRYTIKTLRKQIQPVTGTAFVRFLIHWQGLAGERPEGPEAVRQALLRLQGFAAPALAWESSLLPHRIPDYNPDHLDQLLLAGEFLWLRPLTPVKNVRRNGPVRNTPIMFIERSQISHWLARVAHTGQQAGTLSDWTSLSAPATRVRDALLSGGASFFSDLVASTGLLRTQVENALSELVAWGIVTSDSFSGLRTLTTPSARRPKFSRAGRRRSVAIESTGRWSLVEQVLSPRAAETAPNNPNGTRLPDSVTGIEQAAVALLDRYGIVFRSLLAREHRSLPQWRELVRWYRRMEARGEIRGGRFVSGFSGEQFAWPETVEQLRYYRDSALHPGQNKPVIVSAADPLNIQGIITPGEKVPMTEGNRLLYWNGVSVANLIGGHFQWLAEPDAGTEWL</sequence>
<feature type="non-terminal residue" evidence="12">
    <location>
        <position position="1462"/>
    </location>
</feature>
<dbReference type="SUPFAM" id="SSF52540">
    <property type="entry name" value="P-loop containing nucleoside triphosphate hydrolases"/>
    <property type="match status" value="1"/>
</dbReference>
<dbReference type="SMART" id="SM00490">
    <property type="entry name" value="HELICc"/>
    <property type="match status" value="1"/>
</dbReference>
<dbReference type="InterPro" id="IPR001763">
    <property type="entry name" value="Rhodanese-like_dom"/>
</dbReference>
<proteinExistence type="predicted"/>
<dbReference type="CDD" id="cd18796">
    <property type="entry name" value="SF2_C_LHR"/>
    <property type="match status" value="1"/>
</dbReference>
<dbReference type="PROSITE" id="PS51194">
    <property type="entry name" value="HELICASE_CTER"/>
    <property type="match status" value="1"/>
</dbReference>
<name>A0A381YSJ5_9ZZZZ</name>
<dbReference type="Pfam" id="PF23234">
    <property type="entry name" value="WHD_4th_Lhr"/>
    <property type="match status" value="1"/>
</dbReference>
<dbReference type="InterPro" id="IPR011545">
    <property type="entry name" value="DEAD/DEAH_box_helicase_dom"/>
</dbReference>
<organism evidence="12">
    <name type="scientific">marine metagenome</name>
    <dbReference type="NCBI Taxonomy" id="408172"/>
    <lineage>
        <taxon>unclassified sequences</taxon>
        <taxon>metagenomes</taxon>
        <taxon>ecological metagenomes</taxon>
    </lineage>
</organism>
<dbReference type="InterPro" id="IPR055367">
    <property type="entry name" value="WH4_Lhr"/>
</dbReference>
<keyword evidence="5" id="KW-0067">ATP-binding</keyword>
<evidence type="ECO:0000259" key="10">
    <source>
        <dbReference type="PROSITE" id="PS51192"/>
    </source>
</evidence>
<dbReference type="PANTHER" id="PTHR47962:SF5">
    <property type="entry name" value="ATP-DEPENDENT HELICASE LHR-RELATED"/>
    <property type="match status" value="1"/>
</dbReference>
<evidence type="ECO:0000256" key="1">
    <source>
        <dbReference type="ARBA" id="ARBA00022741"/>
    </source>
</evidence>
<evidence type="ECO:0000256" key="4">
    <source>
        <dbReference type="ARBA" id="ARBA00022806"/>
    </source>
</evidence>
<dbReference type="PROSITE" id="PS51192">
    <property type="entry name" value="HELICASE_ATP_BIND_1"/>
    <property type="match status" value="1"/>
</dbReference>
<keyword evidence="2" id="KW-0227">DNA damage</keyword>
<evidence type="ECO:0000259" key="11">
    <source>
        <dbReference type="PROSITE" id="PS51194"/>
    </source>
</evidence>
<dbReference type="GO" id="GO:0016887">
    <property type="term" value="F:ATP hydrolysis activity"/>
    <property type="evidence" value="ECO:0007669"/>
    <property type="project" value="TreeGrafter"/>
</dbReference>
<dbReference type="InterPro" id="IPR001650">
    <property type="entry name" value="Helicase_C-like"/>
</dbReference>
<keyword evidence="4" id="KW-0347">Helicase</keyword>
<protein>
    <recommendedName>
        <fullName evidence="13">DEAD/DEAH box helicase</fullName>
    </recommendedName>
</protein>
<dbReference type="Pfam" id="PF23235">
    <property type="entry name" value="WHD_3rd_Lhr"/>
    <property type="match status" value="1"/>
</dbReference>
<dbReference type="Pfam" id="PF00270">
    <property type="entry name" value="DEAD"/>
    <property type="match status" value="1"/>
</dbReference>
<feature type="domain" description="Helicase ATP-binding" evidence="10">
    <location>
        <begin position="29"/>
        <end position="221"/>
    </location>
</feature>
<keyword evidence="8" id="KW-0413">Isomerase</keyword>
<keyword evidence="7" id="KW-0234">DNA repair</keyword>
<dbReference type="InterPro" id="IPR014001">
    <property type="entry name" value="Helicase_ATP-bd"/>
</dbReference>
<evidence type="ECO:0000313" key="12">
    <source>
        <dbReference type="EMBL" id="SVA79602.1"/>
    </source>
</evidence>
<feature type="domain" description="Helicase C-terminal" evidence="11">
    <location>
        <begin position="256"/>
        <end position="415"/>
    </location>
</feature>
<gene>
    <name evidence="12" type="ORF">METZ01_LOCUS132456</name>
</gene>
<evidence type="ECO:0000256" key="3">
    <source>
        <dbReference type="ARBA" id="ARBA00022801"/>
    </source>
</evidence>
<keyword evidence="6" id="KW-0238">DNA-binding</keyword>
<dbReference type="InterPro" id="IPR045628">
    <property type="entry name" value="Lhr_WH_dom"/>
</dbReference>
<dbReference type="CDD" id="cd17922">
    <property type="entry name" value="DEXHc_LHR-like"/>
    <property type="match status" value="1"/>
</dbReference>
<keyword evidence="3" id="KW-0378">Hydrolase</keyword>
<reference evidence="12" key="1">
    <citation type="submission" date="2018-05" db="EMBL/GenBank/DDBJ databases">
        <authorList>
            <person name="Lanie J.A."/>
            <person name="Ng W.-L."/>
            <person name="Kazmierczak K.M."/>
            <person name="Andrzejewski T.M."/>
            <person name="Davidsen T.M."/>
            <person name="Wayne K.J."/>
            <person name="Tettelin H."/>
            <person name="Glass J.I."/>
            <person name="Rusch D."/>
            <person name="Podicherti R."/>
            <person name="Tsui H.-C.T."/>
            <person name="Winkler M.E."/>
        </authorList>
    </citation>
    <scope>NUCLEOTIDE SEQUENCE</scope>
</reference>
<dbReference type="Pfam" id="PF19306">
    <property type="entry name" value="WHD_Lhr"/>
    <property type="match status" value="1"/>
</dbReference>
<evidence type="ECO:0000256" key="7">
    <source>
        <dbReference type="ARBA" id="ARBA00023204"/>
    </source>
</evidence>